<name>A0A318IS95_BURPY</name>
<evidence type="ECO:0000313" key="2">
    <source>
        <dbReference type="EMBL" id="PXX38044.1"/>
    </source>
</evidence>
<accession>A0A318IS95</accession>
<proteinExistence type="predicted"/>
<comment type="caution">
    <text evidence="2">The sequence shown here is derived from an EMBL/GenBank/DDBJ whole genome shotgun (WGS) entry which is preliminary data.</text>
</comment>
<evidence type="ECO:0000313" key="3">
    <source>
        <dbReference type="Proteomes" id="UP000247755"/>
    </source>
</evidence>
<dbReference type="EMBL" id="QJJY01000003">
    <property type="protein sequence ID" value="PXX38044.1"/>
    <property type="molecule type" value="Genomic_DNA"/>
</dbReference>
<dbReference type="RefSeq" id="WP_072438020.1">
    <property type="nucleotide sequence ID" value="NZ_QJJY01000003.1"/>
</dbReference>
<sequence length="99" mass="10390">MRPITQMAQTAVSNRITRSIGNRAAGCCPASTASAAAPRDTAVFHEGAPETAVFAVELAMQFGRDIVDGEIAPAEIRPTNRGEFAATGRQPAHLAPRES</sequence>
<dbReference type="AlphaFoldDB" id="A0A318IS95"/>
<gene>
    <name evidence="2" type="ORF">NA66_100322</name>
</gene>
<dbReference type="Proteomes" id="UP000247755">
    <property type="component" value="Unassembled WGS sequence"/>
</dbReference>
<organism evidence="2 3">
    <name type="scientific">Burkholderia pyrrocinia</name>
    <name type="common">Pseudomonas pyrrocinia</name>
    <dbReference type="NCBI Taxonomy" id="60550"/>
    <lineage>
        <taxon>Bacteria</taxon>
        <taxon>Pseudomonadati</taxon>
        <taxon>Pseudomonadota</taxon>
        <taxon>Betaproteobacteria</taxon>
        <taxon>Burkholderiales</taxon>
        <taxon>Burkholderiaceae</taxon>
        <taxon>Burkholderia</taxon>
        <taxon>Burkholderia cepacia complex</taxon>
    </lineage>
</organism>
<reference evidence="2 3" key="1">
    <citation type="submission" date="2018-05" db="EMBL/GenBank/DDBJ databases">
        <title>Comparative genomics of bacterial root endophytes of switchgrass collected from native prairies over two seasons.</title>
        <authorList>
            <person name="Tang Y."/>
        </authorList>
    </citation>
    <scope>NUCLEOTIDE SEQUENCE [LARGE SCALE GENOMIC DNA]</scope>
    <source>
        <strain evidence="2 3">NFIX32</strain>
    </source>
</reference>
<feature type="region of interest" description="Disordered" evidence="1">
    <location>
        <begin position="78"/>
        <end position="99"/>
    </location>
</feature>
<protein>
    <submittedName>
        <fullName evidence="2">Uncharacterized protein</fullName>
    </submittedName>
</protein>
<evidence type="ECO:0000256" key="1">
    <source>
        <dbReference type="SAM" id="MobiDB-lite"/>
    </source>
</evidence>